<proteinExistence type="predicted"/>
<evidence type="ECO:0000313" key="1">
    <source>
        <dbReference type="EMBL" id="GAE02401.1"/>
    </source>
</evidence>
<dbReference type="Proteomes" id="UP000054164">
    <property type="component" value="Unassembled WGS sequence"/>
</dbReference>
<protein>
    <submittedName>
        <fullName evidence="1">Uncharacterized protein</fullName>
    </submittedName>
</protein>
<dbReference type="HOGENOM" id="CLU_096019_0_0_9"/>
<accession>A0A0S6U3B1</accession>
<sequence length="238" mass="28679">MFKNINLLEMDKSNICLKDMRFNSLKEKSLIENNIIKIVNMEKRKLYLILEGERVYAKFITLPRINNKNKINEIIKNELIYEFSDIDNILYSYDILKKNKTNMESIIFCINIGNNKILKKCMAQCENIAGIYSIQFSVLNLYREYIKEKNYIFLFKHKKYTYIILYSENNLIYSNFIYEGEKEDHKIERVLKKAEELNINLNTIYGINIEESSIKDKLKEYNFVSLQKFREKDYKRII</sequence>
<dbReference type="AlphaFoldDB" id="A0A0S6U3B1"/>
<name>A0A0S6U3B1_CLOBO</name>
<dbReference type="EMBL" id="DF384213">
    <property type="protein sequence ID" value="GAE02401.1"/>
    <property type="molecule type" value="Genomic_DNA"/>
</dbReference>
<gene>
    <name evidence="1" type="ORF">CBO05C_2091</name>
</gene>
<organism evidence="1">
    <name type="scientific">Clostridium botulinum B str. Osaka05</name>
    <dbReference type="NCBI Taxonomy" id="1407017"/>
    <lineage>
        <taxon>Bacteria</taxon>
        <taxon>Bacillati</taxon>
        <taxon>Bacillota</taxon>
        <taxon>Clostridia</taxon>
        <taxon>Eubacteriales</taxon>
        <taxon>Clostridiaceae</taxon>
        <taxon>Clostridium</taxon>
    </lineage>
</organism>
<reference evidence="1" key="1">
    <citation type="submission" date="2013-10" db="EMBL/GenBank/DDBJ databases">
        <title>Draft genome sequence of Clostridium botulinum type B strain Osaka05.</title>
        <authorList>
            <person name="Sakaguchi Y."/>
            <person name="Hosomi K."/>
            <person name="Uchiyama J."/>
            <person name="Ogura Y."/>
            <person name="Sakaguchi M."/>
            <person name="Kohda T."/>
            <person name="Mukamoto M."/>
            <person name="Misawa N."/>
            <person name="Matsuzaki S."/>
            <person name="Hayashi T."/>
            <person name="Kozaki S."/>
        </authorList>
    </citation>
    <scope>NUCLEOTIDE SEQUENCE</scope>
    <source>
        <strain evidence="1">Osaka05</strain>
    </source>
</reference>